<feature type="transmembrane region" description="Helical" evidence="1">
    <location>
        <begin position="84"/>
        <end position="109"/>
    </location>
</feature>
<gene>
    <name evidence="2" type="ORF">DW652_00350</name>
</gene>
<dbReference type="AlphaFoldDB" id="A0A414RCF4"/>
<name>A0A414RCF4_9FIRM</name>
<protein>
    <submittedName>
        <fullName evidence="2">Uncharacterized protein</fullName>
    </submittedName>
</protein>
<reference evidence="2 3" key="1">
    <citation type="submission" date="2018-08" db="EMBL/GenBank/DDBJ databases">
        <title>A genome reference for cultivated species of the human gut microbiota.</title>
        <authorList>
            <person name="Zou Y."/>
            <person name="Xue W."/>
            <person name="Luo G."/>
        </authorList>
    </citation>
    <scope>NUCLEOTIDE SEQUENCE [LARGE SCALE GENOMIC DNA]</scope>
    <source>
        <strain evidence="2 3">AM23-22</strain>
    </source>
</reference>
<keyword evidence="1" id="KW-0812">Transmembrane</keyword>
<keyword evidence="1" id="KW-0472">Membrane</keyword>
<proteinExistence type="predicted"/>
<keyword evidence="1" id="KW-1133">Transmembrane helix</keyword>
<evidence type="ECO:0000313" key="2">
    <source>
        <dbReference type="EMBL" id="RHF90701.1"/>
    </source>
</evidence>
<sequence>MKYSIKTKMTKEECIEYTKDNLPKSGWLKKYKYLGYVNDKGFKITVNPSTNSYYKQNSFKPVNVGKIEEHDSGVIIQVKQRLSIAVSIFSTIICIFALFIIGIISLEIVYGEDYSLIPCLLIPIVILIVVIISCVYGFKNCATKDMEEIKKMYAGK</sequence>
<evidence type="ECO:0000256" key="1">
    <source>
        <dbReference type="SAM" id="Phobius"/>
    </source>
</evidence>
<comment type="caution">
    <text evidence="2">The sequence shown here is derived from an EMBL/GenBank/DDBJ whole genome shotgun (WGS) entry which is preliminary data.</text>
</comment>
<dbReference type="EMBL" id="QRHR01000001">
    <property type="protein sequence ID" value="RHF90701.1"/>
    <property type="molecule type" value="Genomic_DNA"/>
</dbReference>
<feature type="transmembrane region" description="Helical" evidence="1">
    <location>
        <begin position="115"/>
        <end position="138"/>
    </location>
</feature>
<evidence type="ECO:0000313" key="3">
    <source>
        <dbReference type="Proteomes" id="UP000286186"/>
    </source>
</evidence>
<dbReference type="RefSeq" id="WP_118231104.1">
    <property type="nucleotide sequence ID" value="NZ_CATWJF010000007.1"/>
</dbReference>
<dbReference type="Proteomes" id="UP000286186">
    <property type="component" value="Unassembled WGS sequence"/>
</dbReference>
<organism evidence="2 3">
    <name type="scientific">Eubacterium ventriosum</name>
    <dbReference type="NCBI Taxonomy" id="39496"/>
    <lineage>
        <taxon>Bacteria</taxon>
        <taxon>Bacillati</taxon>
        <taxon>Bacillota</taxon>
        <taxon>Clostridia</taxon>
        <taxon>Eubacteriales</taxon>
        <taxon>Eubacteriaceae</taxon>
        <taxon>Eubacterium</taxon>
    </lineage>
</organism>
<accession>A0A414RCF4</accession>